<evidence type="ECO:0000256" key="7">
    <source>
        <dbReference type="ARBA" id="ARBA00022859"/>
    </source>
</evidence>
<evidence type="ECO:0000256" key="3">
    <source>
        <dbReference type="ARBA" id="ARBA00022525"/>
    </source>
</evidence>
<dbReference type="PANTHER" id="PTHR45828">
    <property type="entry name" value="CYTOCHROME B561/FERRIC REDUCTASE TRANSMEMBRANE"/>
    <property type="match status" value="1"/>
</dbReference>
<dbReference type="GO" id="GO:0042832">
    <property type="term" value="P:defense response to protozoan"/>
    <property type="evidence" value="ECO:0007669"/>
    <property type="project" value="UniProtKB-ARBA"/>
</dbReference>
<evidence type="ECO:0000256" key="9">
    <source>
        <dbReference type="ARBA" id="ARBA00023157"/>
    </source>
</evidence>
<dbReference type="InterPro" id="IPR051237">
    <property type="entry name" value="Ferric-chelate_Red/DefProt"/>
</dbReference>
<evidence type="ECO:0000256" key="1">
    <source>
        <dbReference type="ARBA" id="ARBA00004613"/>
    </source>
</evidence>
<organism evidence="11 12">
    <name type="scientific">Pieris brassicae</name>
    <name type="common">White butterfly</name>
    <name type="synonym">Large white butterfly</name>
    <dbReference type="NCBI Taxonomy" id="7116"/>
    <lineage>
        <taxon>Eukaryota</taxon>
        <taxon>Metazoa</taxon>
        <taxon>Ecdysozoa</taxon>
        <taxon>Arthropoda</taxon>
        <taxon>Hexapoda</taxon>
        <taxon>Insecta</taxon>
        <taxon>Pterygota</taxon>
        <taxon>Neoptera</taxon>
        <taxon>Endopterygota</taxon>
        <taxon>Lepidoptera</taxon>
        <taxon>Glossata</taxon>
        <taxon>Ditrysia</taxon>
        <taxon>Papilionoidea</taxon>
        <taxon>Pieridae</taxon>
        <taxon>Pierinae</taxon>
        <taxon>Pieris</taxon>
    </lineage>
</organism>
<dbReference type="EMBL" id="CALOZG010000001">
    <property type="protein sequence ID" value="CAH3837054.1"/>
    <property type="molecule type" value="Genomic_DNA"/>
</dbReference>
<sequence>MFHHSVVQRYHIEVPFTHRLLPRARKSSLFSKMIFAKVCLALALLIGADAYSSGAPESACKDMIPRHPVEAQTRPAPYKITTSTKIVKAGTPMEVTLSGNSPSDTIRGIMLQARGSDDKPVGTFTVSPNNPLARLMKCDNKDDTITHKKHDAKEDKQTATFTWTPPATLNDVVKFRATIALNGAVFWVGVESAPVKVSA</sequence>
<keyword evidence="3" id="KW-0964">Secreted</keyword>
<evidence type="ECO:0000256" key="8">
    <source>
        <dbReference type="ARBA" id="ARBA00023022"/>
    </source>
</evidence>
<keyword evidence="9" id="KW-1015">Disulfide bond</keyword>
<evidence type="ECO:0000259" key="10">
    <source>
        <dbReference type="PROSITE" id="PS51019"/>
    </source>
</evidence>
<dbReference type="Gene3D" id="2.60.40.4060">
    <property type="entry name" value="Reeler domain"/>
    <property type="match status" value="1"/>
</dbReference>
<dbReference type="CDD" id="cd08544">
    <property type="entry name" value="Reeler"/>
    <property type="match status" value="1"/>
</dbReference>
<evidence type="ECO:0000256" key="2">
    <source>
        <dbReference type="ARBA" id="ARBA00008501"/>
    </source>
</evidence>
<dbReference type="GO" id="GO:0042742">
    <property type="term" value="P:defense response to bacterium"/>
    <property type="evidence" value="ECO:0007669"/>
    <property type="project" value="UniProtKB-KW"/>
</dbReference>
<comment type="caution">
    <text evidence="11">The sequence shown here is derived from an EMBL/GenBank/DDBJ whole genome shotgun (WGS) entry which is preliminary data.</text>
</comment>
<keyword evidence="5" id="KW-0399">Innate immunity</keyword>
<dbReference type="AlphaFoldDB" id="A0A9P0SGY0"/>
<dbReference type="Proteomes" id="UP001152562">
    <property type="component" value="Unassembled WGS sequence"/>
</dbReference>
<dbReference type="InterPro" id="IPR042307">
    <property type="entry name" value="Reeler_sf"/>
</dbReference>
<name>A0A9P0SGY0_PIEBR</name>
<dbReference type="PANTHER" id="PTHR45828:SF9">
    <property type="entry name" value="CELL WALL INTEGRITY AND STRESS RESPONSE COMPONENT 4-LIKE-RELATED"/>
    <property type="match status" value="1"/>
</dbReference>
<dbReference type="InterPro" id="IPR002861">
    <property type="entry name" value="Reeler_dom"/>
</dbReference>
<protein>
    <recommendedName>
        <fullName evidence="10">Reelin domain-containing protein</fullName>
    </recommendedName>
</protein>
<feature type="domain" description="Reelin" evidence="10">
    <location>
        <begin position="37"/>
        <end position="199"/>
    </location>
</feature>
<dbReference type="Pfam" id="PF02014">
    <property type="entry name" value="Reeler"/>
    <property type="match status" value="1"/>
</dbReference>
<dbReference type="GO" id="GO:0045087">
    <property type="term" value="P:innate immune response"/>
    <property type="evidence" value="ECO:0007669"/>
    <property type="project" value="UniProtKB-KW"/>
</dbReference>
<keyword evidence="8" id="KW-0044">Antibiotic</keyword>
<dbReference type="PROSITE" id="PS51019">
    <property type="entry name" value="REELIN"/>
    <property type="match status" value="1"/>
</dbReference>
<comment type="subcellular location">
    <subcellularLocation>
        <location evidence="1">Secreted</location>
    </subcellularLocation>
</comment>
<evidence type="ECO:0000313" key="11">
    <source>
        <dbReference type="EMBL" id="CAH3837054.1"/>
    </source>
</evidence>
<evidence type="ECO:0000313" key="12">
    <source>
        <dbReference type="Proteomes" id="UP001152562"/>
    </source>
</evidence>
<keyword evidence="6" id="KW-0732">Signal</keyword>
<evidence type="ECO:0000256" key="4">
    <source>
        <dbReference type="ARBA" id="ARBA00022529"/>
    </source>
</evidence>
<dbReference type="GO" id="GO:0016020">
    <property type="term" value="C:membrane"/>
    <property type="evidence" value="ECO:0007669"/>
    <property type="project" value="TreeGrafter"/>
</dbReference>
<keyword evidence="4" id="KW-0929">Antimicrobial</keyword>
<reference evidence="11" key="1">
    <citation type="submission" date="2022-05" db="EMBL/GenBank/DDBJ databases">
        <authorList>
            <person name="Okamura Y."/>
        </authorList>
    </citation>
    <scope>NUCLEOTIDE SEQUENCE</scope>
</reference>
<keyword evidence="12" id="KW-1185">Reference proteome</keyword>
<accession>A0A9P0SGY0</accession>
<comment type="similarity">
    <text evidence="2">Belongs to the insect defense protein family.</text>
</comment>
<dbReference type="GO" id="GO:0005576">
    <property type="term" value="C:extracellular region"/>
    <property type="evidence" value="ECO:0007669"/>
    <property type="project" value="UniProtKB-SubCell"/>
</dbReference>
<dbReference type="FunFam" id="2.60.40.4060:FF:000003">
    <property type="entry name" value="Ferric chelate reductase 1"/>
    <property type="match status" value="1"/>
</dbReference>
<evidence type="ECO:0000256" key="6">
    <source>
        <dbReference type="ARBA" id="ARBA00022729"/>
    </source>
</evidence>
<keyword evidence="7" id="KW-0391">Immunity</keyword>
<proteinExistence type="inferred from homology"/>
<evidence type="ECO:0000256" key="5">
    <source>
        <dbReference type="ARBA" id="ARBA00022588"/>
    </source>
</evidence>
<gene>
    <name evidence="11" type="ORF">PIBRA_LOCUS212</name>
</gene>